<comment type="function">
    <text evidence="1">Core subunit of the mitochondrial membrane respiratory chain NADH dehydrogenase (Complex I) that is believed to belong to the minimal assembly required for catalysis. Complex I functions in the transfer of electrons from NADH to the respiratory chain. The immediate electron acceptor for the enzyme is believed to be ubiquinone.</text>
</comment>
<feature type="non-terminal residue" evidence="11">
    <location>
        <position position="1"/>
    </location>
</feature>
<feature type="transmembrane region" description="Helical" evidence="9">
    <location>
        <begin position="238"/>
        <end position="255"/>
    </location>
</feature>
<dbReference type="PANTHER" id="PTHR42829:SF2">
    <property type="entry name" value="NADH-UBIQUINONE OXIDOREDUCTASE CHAIN 5"/>
    <property type="match status" value="1"/>
</dbReference>
<evidence type="ECO:0000256" key="8">
    <source>
        <dbReference type="ARBA" id="ARBA00049551"/>
    </source>
</evidence>
<feature type="transmembrane region" description="Helical" evidence="9">
    <location>
        <begin position="169"/>
        <end position="187"/>
    </location>
</feature>
<comment type="subcellular location">
    <subcellularLocation>
        <location evidence="2">Membrane</location>
        <topology evidence="2">Multi-pass membrane protein</topology>
    </subcellularLocation>
</comment>
<reference evidence="11" key="1">
    <citation type="journal article" date="2011" name="Proc. Natl. Acad. Sci. U.S.A.">
        <title>The genome of the fire ant Solenopsis invicta.</title>
        <authorList>
            <person name="Wurm Y."/>
            <person name="Wang J."/>
            <person name="Riba-Grognuz O."/>
            <person name="Corona M."/>
            <person name="Nygaard S."/>
            <person name="Hunt B.G."/>
            <person name="Ingram K.K."/>
            <person name="Falquet L."/>
            <person name="Nipitwattanaphon M."/>
            <person name="Gotzek D."/>
            <person name="Dijkstra M.B."/>
            <person name="Oettler J."/>
            <person name="Comtesse F."/>
            <person name="Shih C.J."/>
            <person name="Wu W.J."/>
            <person name="Yang C.C."/>
            <person name="Thomas J."/>
            <person name="Beaudoing E."/>
            <person name="Pradervand S."/>
            <person name="Flegel V."/>
            <person name="Cook E.D."/>
            <person name="Fabbretti R."/>
            <person name="Stockinger H."/>
            <person name="Long L."/>
            <person name="Farmerie W.G."/>
            <person name="Oakey J."/>
            <person name="Boomsma J.J."/>
            <person name="Pamilo P."/>
            <person name="Yi S.V."/>
            <person name="Heinze J."/>
            <person name="Goodisman M.A."/>
            <person name="Farinelli L."/>
            <person name="Harshman K."/>
            <person name="Hulo N."/>
            <person name="Cerutti L."/>
            <person name="Xenarios I."/>
            <person name="Shoemaker D."/>
            <person name="Keller L."/>
        </authorList>
    </citation>
    <scope>NUCLEOTIDE SEQUENCE [LARGE SCALE GENOMIC DNA]</scope>
</reference>
<comment type="catalytic activity">
    <reaction evidence="8">
        <text>a ubiquinone + NADH + 5 H(+)(in) = a ubiquinol + NAD(+) + 4 H(+)(out)</text>
        <dbReference type="Rhea" id="RHEA:29091"/>
        <dbReference type="Rhea" id="RHEA-COMP:9565"/>
        <dbReference type="Rhea" id="RHEA-COMP:9566"/>
        <dbReference type="ChEBI" id="CHEBI:15378"/>
        <dbReference type="ChEBI" id="CHEBI:16389"/>
        <dbReference type="ChEBI" id="CHEBI:17976"/>
        <dbReference type="ChEBI" id="CHEBI:57540"/>
        <dbReference type="ChEBI" id="CHEBI:57945"/>
        <dbReference type="EC" id="7.1.1.2"/>
    </reaction>
</comment>
<evidence type="ECO:0000256" key="9">
    <source>
        <dbReference type="SAM" id="Phobius"/>
    </source>
</evidence>
<keyword evidence="6 9" id="KW-0472">Membrane</keyword>
<evidence type="ECO:0000256" key="6">
    <source>
        <dbReference type="ARBA" id="ARBA00023136"/>
    </source>
</evidence>
<evidence type="ECO:0000256" key="5">
    <source>
        <dbReference type="ARBA" id="ARBA00022989"/>
    </source>
</evidence>
<dbReference type="OMA" id="THAFFMA"/>
<evidence type="ECO:0000256" key="3">
    <source>
        <dbReference type="ARBA" id="ARBA00012944"/>
    </source>
</evidence>
<evidence type="ECO:0000256" key="2">
    <source>
        <dbReference type="ARBA" id="ARBA00004141"/>
    </source>
</evidence>
<dbReference type="GO" id="GO:0008137">
    <property type="term" value="F:NADH dehydrogenase (ubiquinone) activity"/>
    <property type="evidence" value="ECO:0007669"/>
    <property type="project" value="UniProtKB-EC"/>
</dbReference>
<dbReference type="Pfam" id="PF00361">
    <property type="entry name" value="Proton_antipo_M"/>
    <property type="match status" value="1"/>
</dbReference>
<dbReference type="InterPro" id="IPR001750">
    <property type="entry name" value="ND/Mrp_TM"/>
</dbReference>
<dbReference type="PANTHER" id="PTHR42829">
    <property type="entry name" value="NADH-UBIQUINONE OXIDOREDUCTASE CHAIN 5"/>
    <property type="match status" value="1"/>
</dbReference>
<accession>E9J451</accession>
<sequence>LSFRSINIELIFLLDWDRRIFIRVIFLISSIIMIYGIGPNIIRILFGWDGLGLVSYWLVIYYQNYVSYNSGIVTVLCNRVGDVGILIIIAIAAPTPVSALVHSSTLVTAGVYLMIRFNKFLLERGGGRTGIVANVENDLKKIIAINFKTVGINNNNFEIVVFYHLLTHAIFKSLLFIWAGIIIHSIINNQDICLLGNLNEIISFTIIRFYIFNLALCGMPFISGFYSKDLFIELIYRYKVNVLILMLIVVSLMFTV</sequence>
<dbReference type="HOGENOM" id="CLU_085928_0_0_1"/>
<keyword evidence="4 9" id="KW-0812">Transmembrane</keyword>
<feature type="transmembrane region" description="Helical" evidence="9">
    <location>
        <begin position="20"/>
        <end position="38"/>
    </location>
</feature>
<evidence type="ECO:0000256" key="1">
    <source>
        <dbReference type="ARBA" id="ARBA00003257"/>
    </source>
</evidence>
<feature type="transmembrane region" description="Helical" evidence="9">
    <location>
        <begin position="83"/>
        <end position="115"/>
    </location>
</feature>
<dbReference type="EMBL" id="GL768072">
    <property type="protein sequence ID" value="EFZ12400.1"/>
    <property type="molecule type" value="Genomic_DNA"/>
</dbReference>
<dbReference type="GO" id="GO:0016020">
    <property type="term" value="C:membrane"/>
    <property type="evidence" value="ECO:0007669"/>
    <property type="project" value="UniProtKB-SubCell"/>
</dbReference>
<evidence type="ECO:0000313" key="11">
    <source>
        <dbReference type="EMBL" id="EFZ12400.1"/>
    </source>
</evidence>
<feature type="transmembrane region" description="Helical" evidence="9">
    <location>
        <begin position="207"/>
        <end position="226"/>
    </location>
</feature>
<organism>
    <name type="scientific">Solenopsis invicta</name>
    <name type="common">Red imported fire ant</name>
    <name type="synonym">Solenopsis wagneri</name>
    <dbReference type="NCBI Taxonomy" id="13686"/>
    <lineage>
        <taxon>Eukaryota</taxon>
        <taxon>Metazoa</taxon>
        <taxon>Ecdysozoa</taxon>
        <taxon>Arthropoda</taxon>
        <taxon>Hexapoda</taxon>
        <taxon>Insecta</taxon>
        <taxon>Pterygota</taxon>
        <taxon>Neoptera</taxon>
        <taxon>Endopterygota</taxon>
        <taxon>Hymenoptera</taxon>
        <taxon>Apocrita</taxon>
        <taxon>Aculeata</taxon>
        <taxon>Formicoidea</taxon>
        <taxon>Formicidae</taxon>
        <taxon>Myrmicinae</taxon>
        <taxon>Solenopsis</taxon>
    </lineage>
</organism>
<dbReference type="InterPro" id="IPR003945">
    <property type="entry name" value="NU5C-like"/>
</dbReference>
<keyword evidence="5 9" id="KW-1133">Transmembrane helix</keyword>
<gene>
    <name evidence="11" type="ORF">SINV_03737</name>
</gene>
<protein>
    <recommendedName>
        <fullName evidence="3">NADH:ubiquinone reductase (H(+)-translocating)</fullName>
        <ecNumber evidence="3">7.1.1.2</ecNumber>
    </recommendedName>
    <alternativeName>
        <fullName evidence="7">NADH dehydrogenase subunit 5</fullName>
    </alternativeName>
</protein>
<dbReference type="GO" id="GO:0003954">
    <property type="term" value="F:NADH dehydrogenase activity"/>
    <property type="evidence" value="ECO:0007669"/>
    <property type="project" value="TreeGrafter"/>
</dbReference>
<name>E9J451_SOLIN</name>
<evidence type="ECO:0000256" key="4">
    <source>
        <dbReference type="ARBA" id="ARBA00022692"/>
    </source>
</evidence>
<dbReference type="GO" id="GO:0015990">
    <property type="term" value="P:electron transport coupled proton transport"/>
    <property type="evidence" value="ECO:0007669"/>
    <property type="project" value="TreeGrafter"/>
</dbReference>
<dbReference type="GO" id="GO:0042773">
    <property type="term" value="P:ATP synthesis coupled electron transport"/>
    <property type="evidence" value="ECO:0007669"/>
    <property type="project" value="InterPro"/>
</dbReference>
<feature type="domain" description="NADH:quinone oxidoreductase/Mrp antiporter transmembrane" evidence="10">
    <location>
        <begin position="130"/>
        <end position="251"/>
    </location>
</feature>
<evidence type="ECO:0000259" key="10">
    <source>
        <dbReference type="Pfam" id="PF00361"/>
    </source>
</evidence>
<feature type="non-terminal residue" evidence="11">
    <location>
        <position position="256"/>
    </location>
</feature>
<evidence type="ECO:0000256" key="7">
    <source>
        <dbReference type="ARBA" id="ARBA00031027"/>
    </source>
</evidence>
<dbReference type="EC" id="7.1.1.2" evidence="3"/>
<proteinExistence type="predicted"/>
<dbReference type="AlphaFoldDB" id="E9J451"/>